<gene>
    <name evidence="1" type="ORF">Lalb_Chr11g0074761</name>
</gene>
<dbReference type="Proteomes" id="UP000447434">
    <property type="component" value="Chromosome 11"/>
</dbReference>
<reference evidence="2" key="1">
    <citation type="journal article" date="2020" name="Nat. Commun.">
        <title>Genome sequence of the cluster root forming white lupin.</title>
        <authorList>
            <person name="Hufnagel B."/>
            <person name="Marques A."/>
            <person name="Soriano A."/>
            <person name="Marques L."/>
            <person name="Divol F."/>
            <person name="Doumas P."/>
            <person name="Sallet E."/>
            <person name="Mancinotti D."/>
            <person name="Carrere S."/>
            <person name="Marande W."/>
            <person name="Arribat S."/>
            <person name="Keller J."/>
            <person name="Huneau C."/>
            <person name="Blein T."/>
            <person name="Aime D."/>
            <person name="Laguerre M."/>
            <person name="Taylor J."/>
            <person name="Schubert V."/>
            <person name="Nelson M."/>
            <person name="Geu-Flores F."/>
            <person name="Crespi M."/>
            <person name="Gallardo-Guerrero K."/>
            <person name="Delaux P.-M."/>
            <person name="Salse J."/>
            <person name="Berges H."/>
            <person name="Guyot R."/>
            <person name="Gouzy J."/>
            <person name="Peret B."/>
        </authorList>
    </citation>
    <scope>NUCLEOTIDE SEQUENCE [LARGE SCALE GENOMIC DNA]</scope>
    <source>
        <strain evidence="2">cv. Amiga</strain>
    </source>
</reference>
<sequence length="94" mass="10780">MSPSLNNGYHGVNNAQVGGLLRAPFSSQYPLPRLNVHGIGRSTTWVPPMSRIPQVTQWDSLFPPPPSVMDFRYYVQAWEVITYYFQCIFHKLPI</sequence>
<dbReference type="AlphaFoldDB" id="A0A6A4PTB2"/>
<organism evidence="1 2">
    <name type="scientific">Lupinus albus</name>
    <name type="common">White lupine</name>
    <name type="synonym">Lupinus termis</name>
    <dbReference type="NCBI Taxonomy" id="3870"/>
    <lineage>
        <taxon>Eukaryota</taxon>
        <taxon>Viridiplantae</taxon>
        <taxon>Streptophyta</taxon>
        <taxon>Embryophyta</taxon>
        <taxon>Tracheophyta</taxon>
        <taxon>Spermatophyta</taxon>
        <taxon>Magnoliopsida</taxon>
        <taxon>eudicotyledons</taxon>
        <taxon>Gunneridae</taxon>
        <taxon>Pentapetalae</taxon>
        <taxon>rosids</taxon>
        <taxon>fabids</taxon>
        <taxon>Fabales</taxon>
        <taxon>Fabaceae</taxon>
        <taxon>Papilionoideae</taxon>
        <taxon>50 kb inversion clade</taxon>
        <taxon>genistoids sensu lato</taxon>
        <taxon>core genistoids</taxon>
        <taxon>Genisteae</taxon>
        <taxon>Lupinus</taxon>
    </lineage>
</organism>
<comment type="caution">
    <text evidence="1">The sequence shown here is derived from an EMBL/GenBank/DDBJ whole genome shotgun (WGS) entry which is preliminary data.</text>
</comment>
<evidence type="ECO:0000313" key="2">
    <source>
        <dbReference type="Proteomes" id="UP000447434"/>
    </source>
</evidence>
<keyword evidence="2" id="KW-1185">Reference proteome</keyword>
<protein>
    <submittedName>
        <fullName evidence="1">Uncharacterized protein</fullName>
    </submittedName>
</protein>
<name>A0A6A4PTB2_LUPAL</name>
<accession>A0A6A4PTB2</accession>
<proteinExistence type="predicted"/>
<dbReference type="EMBL" id="WOCE01000011">
    <property type="protein sequence ID" value="KAE9604720.1"/>
    <property type="molecule type" value="Genomic_DNA"/>
</dbReference>
<evidence type="ECO:0000313" key="1">
    <source>
        <dbReference type="EMBL" id="KAE9604720.1"/>
    </source>
</evidence>